<feature type="transmembrane region" description="Helical" evidence="1">
    <location>
        <begin position="114"/>
        <end position="132"/>
    </location>
</feature>
<dbReference type="OrthoDB" id="2192888at2759"/>
<dbReference type="PANTHER" id="PTHR48287:SF1">
    <property type="entry name" value="ARM REPEAT SUPERFAMILY PROTEIN"/>
    <property type="match status" value="1"/>
</dbReference>
<keyword evidence="1" id="KW-0812">Transmembrane</keyword>
<keyword evidence="4" id="KW-1185">Reference proteome</keyword>
<dbReference type="Pfam" id="PF25772">
    <property type="entry name" value="HEAT_RRP12_N"/>
    <property type="match status" value="1"/>
</dbReference>
<feature type="domain" description="RRP12 N-terminal HEAT" evidence="2">
    <location>
        <begin position="18"/>
        <end position="168"/>
    </location>
</feature>
<dbReference type="AlphaFoldDB" id="A0A1Y3BTT1"/>
<sequence>MKILSQQIITANPNGYLTKSAINALTTLLRNQEHVVWQLKSTQQIFETILLFVINQKPRIRKAACFAVISLVCDNNIESLDNVNPGSSIAAKLTAEFCIRKLDQHLSTTNDEHLNIILYILTLLADTMAMFPSVQHTKHLAESILSHMTLGNILLVTGALHTLYSFFLRRPTSTVLSAELNARLLNALYDYQPNINDEQPLNAWCMAMKEALICLHNLDSKLFSAHAPKLFRMFITILQSDSHTVHSNV</sequence>
<keyword evidence="1" id="KW-1133">Transmembrane helix</keyword>
<feature type="non-terminal residue" evidence="3">
    <location>
        <position position="249"/>
    </location>
</feature>
<evidence type="ECO:0000259" key="2">
    <source>
        <dbReference type="Pfam" id="PF25772"/>
    </source>
</evidence>
<protein>
    <submittedName>
        <fullName evidence="3">RRP12-like protein</fullName>
    </submittedName>
</protein>
<dbReference type="EMBL" id="MUJZ01004647">
    <property type="protein sequence ID" value="OTF83203.1"/>
    <property type="molecule type" value="Genomic_DNA"/>
</dbReference>
<evidence type="ECO:0000313" key="3">
    <source>
        <dbReference type="EMBL" id="OTF83203.1"/>
    </source>
</evidence>
<dbReference type="InterPro" id="IPR057860">
    <property type="entry name" value="HEAT_RRP12_N"/>
</dbReference>
<keyword evidence="1" id="KW-0472">Membrane</keyword>
<feature type="transmembrane region" description="Helical" evidence="1">
    <location>
        <begin position="144"/>
        <end position="167"/>
    </location>
</feature>
<dbReference type="InterPro" id="IPR016024">
    <property type="entry name" value="ARM-type_fold"/>
</dbReference>
<comment type="caution">
    <text evidence="3">The sequence shown here is derived from an EMBL/GenBank/DDBJ whole genome shotgun (WGS) entry which is preliminary data.</text>
</comment>
<name>A0A1Y3BTT1_EURMA</name>
<accession>A0A1Y3BTT1</accession>
<reference evidence="3 4" key="1">
    <citation type="submission" date="2017-03" db="EMBL/GenBank/DDBJ databases">
        <title>Genome Survey of Euroglyphus maynei.</title>
        <authorList>
            <person name="Arlian L.G."/>
            <person name="Morgan M.S."/>
            <person name="Rider S.D."/>
        </authorList>
    </citation>
    <scope>NUCLEOTIDE SEQUENCE [LARGE SCALE GENOMIC DNA]</scope>
    <source>
        <strain evidence="3">Arlian Lab</strain>
        <tissue evidence="3">Whole body</tissue>
    </source>
</reference>
<proteinExistence type="predicted"/>
<gene>
    <name evidence="3" type="ORF">BLA29_008886</name>
</gene>
<dbReference type="InterPro" id="IPR052087">
    <property type="entry name" value="RRP12"/>
</dbReference>
<dbReference type="PANTHER" id="PTHR48287">
    <property type="entry name" value="ARM REPEAT SUPERFAMILY PROTEIN"/>
    <property type="match status" value="1"/>
</dbReference>
<dbReference type="SUPFAM" id="SSF48371">
    <property type="entry name" value="ARM repeat"/>
    <property type="match status" value="1"/>
</dbReference>
<dbReference type="Proteomes" id="UP000194236">
    <property type="component" value="Unassembled WGS sequence"/>
</dbReference>
<organism evidence="3 4">
    <name type="scientific">Euroglyphus maynei</name>
    <name type="common">Mayne's house dust mite</name>
    <dbReference type="NCBI Taxonomy" id="6958"/>
    <lineage>
        <taxon>Eukaryota</taxon>
        <taxon>Metazoa</taxon>
        <taxon>Ecdysozoa</taxon>
        <taxon>Arthropoda</taxon>
        <taxon>Chelicerata</taxon>
        <taxon>Arachnida</taxon>
        <taxon>Acari</taxon>
        <taxon>Acariformes</taxon>
        <taxon>Sarcoptiformes</taxon>
        <taxon>Astigmata</taxon>
        <taxon>Psoroptidia</taxon>
        <taxon>Analgoidea</taxon>
        <taxon>Pyroglyphidae</taxon>
        <taxon>Pyroglyphinae</taxon>
        <taxon>Euroglyphus</taxon>
    </lineage>
</organism>
<evidence type="ECO:0000256" key="1">
    <source>
        <dbReference type="SAM" id="Phobius"/>
    </source>
</evidence>
<evidence type="ECO:0000313" key="4">
    <source>
        <dbReference type="Proteomes" id="UP000194236"/>
    </source>
</evidence>